<dbReference type="EMBL" id="FOXQ01000001">
    <property type="protein sequence ID" value="SFP55785.1"/>
    <property type="molecule type" value="Genomic_DNA"/>
</dbReference>
<dbReference type="OrthoDB" id="108192at2"/>
<evidence type="ECO:0000313" key="2">
    <source>
        <dbReference type="Proteomes" id="UP000199031"/>
    </source>
</evidence>
<protein>
    <recommendedName>
        <fullName evidence="3">Circularly permuted ATP-grasp type 2</fullName>
    </recommendedName>
</protein>
<keyword evidence="2" id="KW-1185">Reference proteome</keyword>
<accession>A0A1I5RBD8</accession>
<gene>
    <name evidence="1" type="ORF">SAMN05444277_101171</name>
</gene>
<dbReference type="SUPFAM" id="SSF56059">
    <property type="entry name" value="Glutathione synthetase ATP-binding domain-like"/>
    <property type="match status" value="1"/>
</dbReference>
<evidence type="ECO:0000313" key="1">
    <source>
        <dbReference type="EMBL" id="SFP55785.1"/>
    </source>
</evidence>
<organism evidence="1 2">
    <name type="scientific">Parafilimonas terrae</name>
    <dbReference type="NCBI Taxonomy" id="1465490"/>
    <lineage>
        <taxon>Bacteria</taxon>
        <taxon>Pseudomonadati</taxon>
        <taxon>Bacteroidota</taxon>
        <taxon>Chitinophagia</taxon>
        <taxon>Chitinophagales</taxon>
        <taxon>Chitinophagaceae</taxon>
        <taxon>Parafilimonas</taxon>
    </lineage>
</organism>
<evidence type="ECO:0008006" key="3">
    <source>
        <dbReference type="Google" id="ProtNLM"/>
    </source>
</evidence>
<dbReference type="STRING" id="1465490.SAMN05444277_101171"/>
<dbReference type="AlphaFoldDB" id="A0A1I5RBD8"/>
<name>A0A1I5RBD8_9BACT</name>
<sequence length="399" mass="46425">MVPGLRDKFNAAFTQKKYTDFLEEMNALHPGAIEFRLAETPVFVDKTFTKKMLDACETIVDVIAQPDFKQLTTDAVPQGLKVPNENDHSHFIAFDFGVCENAAGELEPQLIEMQGFPTLFAYQVFDDDVTRKHFDIPDSYSSYLNGYTKDTYIQLLKDIIIAGYDPENVILLEIFPHKQKTRIDFYCTQDYLNIPVVCLTELVKEGKKLFYVQDEKKIEVKRIYNRIIFDELQQQSPEVQEKGKILFEDLDVEWAPHPNWFYRISKYTLPFIKHRFVPETKFLSDVKELPSDLENYVLKPLFSFAGQGVVIDVTKEDIDAVKDPHNWILQRKVKYADVIKTPDDNAKVEIRIFYFWKDGEARPVAAQNLARISKGKMIGVRYNKDREWVGGSMAFFEKY</sequence>
<dbReference type="RefSeq" id="WP_090653547.1">
    <property type="nucleotide sequence ID" value="NZ_FOXQ01000001.1"/>
</dbReference>
<dbReference type="Proteomes" id="UP000199031">
    <property type="component" value="Unassembled WGS sequence"/>
</dbReference>
<proteinExistence type="predicted"/>
<reference evidence="1 2" key="1">
    <citation type="submission" date="2016-10" db="EMBL/GenBank/DDBJ databases">
        <authorList>
            <person name="de Groot N.N."/>
        </authorList>
    </citation>
    <scope>NUCLEOTIDE SEQUENCE [LARGE SCALE GENOMIC DNA]</scope>
    <source>
        <strain evidence="1 2">DSM 28286</strain>
    </source>
</reference>